<evidence type="ECO:0000313" key="2">
    <source>
        <dbReference type="EMBL" id="KEQ04412.1"/>
    </source>
</evidence>
<reference evidence="2 3" key="1">
    <citation type="submission" date="2014-06" db="EMBL/GenBank/DDBJ databases">
        <title>Rhizobium pelagicum/R2-400B4.</title>
        <authorList>
            <person name="Kimes N.E."/>
            <person name="Lopez-Perez M."/>
        </authorList>
    </citation>
    <scope>NUCLEOTIDE SEQUENCE [LARGE SCALE GENOMIC DNA]</scope>
    <source>
        <strain evidence="2 3">R2-400B4</strain>
    </source>
</reference>
<accession>A0A922NYG1</accession>
<evidence type="ECO:0000313" key="3">
    <source>
        <dbReference type="Proteomes" id="UP000052167"/>
    </source>
</evidence>
<comment type="caution">
    <text evidence="2">The sequence shown here is derived from an EMBL/GenBank/DDBJ whole genome shotgun (WGS) entry which is preliminary data.</text>
</comment>
<dbReference type="PANTHER" id="PTHR43194:SF2">
    <property type="entry name" value="PEROXISOMAL MEMBRANE PROTEIN LPX1"/>
    <property type="match status" value="1"/>
</dbReference>
<dbReference type="RefSeq" id="WP_037168088.1">
    <property type="nucleotide sequence ID" value="NZ_CAJXID010000028.1"/>
</dbReference>
<feature type="domain" description="Serine aminopeptidase S33" evidence="1">
    <location>
        <begin position="55"/>
        <end position="217"/>
    </location>
</feature>
<keyword evidence="3" id="KW-1185">Reference proteome</keyword>
<dbReference type="PRINTS" id="PR00111">
    <property type="entry name" value="ABHYDROLASE"/>
</dbReference>
<organism evidence="2 3">
    <name type="scientific">Pseudorhizobium pelagicum</name>
    <dbReference type="NCBI Taxonomy" id="1509405"/>
    <lineage>
        <taxon>Bacteria</taxon>
        <taxon>Pseudomonadati</taxon>
        <taxon>Pseudomonadota</taxon>
        <taxon>Alphaproteobacteria</taxon>
        <taxon>Hyphomicrobiales</taxon>
        <taxon>Rhizobiaceae</taxon>
        <taxon>Rhizobium/Agrobacterium group</taxon>
        <taxon>Pseudorhizobium</taxon>
    </lineage>
</organism>
<proteinExistence type="predicted"/>
<dbReference type="InterPro" id="IPR029058">
    <property type="entry name" value="AB_hydrolase_fold"/>
</dbReference>
<dbReference type="Pfam" id="PF12146">
    <property type="entry name" value="Hydrolase_4"/>
    <property type="match status" value="1"/>
</dbReference>
<dbReference type="AlphaFoldDB" id="A0A922NYG1"/>
<dbReference type="GO" id="GO:0016787">
    <property type="term" value="F:hydrolase activity"/>
    <property type="evidence" value="ECO:0007669"/>
    <property type="project" value="UniProtKB-KW"/>
</dbReference>
<dbReference type="InterPro" id="IPR000073">
    <property type="entry name" value="AB_hydrolase_1"/>
</dbReference>
<dbReference type="InterPro" id="IPR050228">
    <property type="entry name" value="Carboxylesterase_BioH"/>
</dbReference>
<keyword evidence="2" id="KW-0378">Hydrolase</keyword>
<dbReference type="InterPro" id="IPR022742">
    <property type="entry name" value="Hydrolase_4"/>
</dbReference>
<name>A0A922NYG1_9HYPH</name>
<dbReference type="EMBL" id="JOKJ01000025">
    <property type="protein sequence ID" value="KEQ04412.1"/>
    <property type="molecule type" value="Genomic_DNA"/>
</dbReference>
<gene>
    <name evidence="2" type="ORF">GV68_13095</name>
</gene>
<dbReference type="Proteomes" id="UP000052167">
    <property type="component" value="Unassembled WGS sequence"/>
</dbReference>
<protein>
    <submittedName>
        <fullName evidence="2">Alpha/beta hydrolase</fullName>
    </submittedName>
</protein>
<evidence type="ECO:0000259" key="1">
    <source>
        <dbReference type="Pfam" id="PF12146"/>
    </source>
</evidence>
<dbReference type="PANTHER" id="PTHR43194">
    <property type="entry name" value="HYDROLASE ALPHA/BETA FOLD FAMILY"/>
    <property type="match status" value="1"/>
</dbReference>
<sequence length="239" mass="26431">MADITIVLIPGLVSDARVWKGLADVLAERHAIYDGNVQRDDRIKDMAGRLLQEVGSDIVAIGHSMGGRVAMEMAHQAPGRVRALVLSNTGHDAKKPGEEVKRQLKVDLAHQDMAKLAAEWVPPMLGPSRIDDQAIIADLTDMVVSIGPEVHERQIKALLARPNAAAYLPLITCPVLLLTGAQDSWSPEPQHREIADLAPDAELHVIDRAGHFLPMEQTTKTVETITRWMERRWEDIHVE</sequence>
<dbReference type="SUPFAM" id="SSF53474">
    <property type="entry name" value="alpha/beta-Hydrolases"/>
    <property type="match status" value="1"/>
</dbReference>
<dbReference type="Gene3D" id="3.40.50.1820">
    <property type="entry name" value="alpha/beta hydrolase"/>
    <property type="match status" value="1"/>
</dbReference>